<name>A0A839A8M9_9LACT</name>
<evidence type="ECO:0000259" key="1">
    <source>
        <dbReference type="Pfam" id="PF02698"/>
    </source>
</evidence>
<reference evidence="2 3" key="1">
    <citation type="submission" date="2020-06" db="EMBL/GenBank/DDBJ databases">
        <title>Reclassification of Facklamia ignava, Facklamia soureckii and Facklami tabacinasalis as Falseniella iganva gen. nov., comb. nov., Hutsoniella ignava gen. nov., comb. nov., and Ruoffia tabacinasalis gen. nov., comb. nov and description of Ruoffia haltotolerans sp. nov., isolated from hypersaline Inland Sea of Qatar.</title>
        <authorList>
            <person name="Fotedar R."/>
            <person name="Sankaranarayanan K."/>
            <person name="Lawson P."/>
            <person name="Caldwell M."/>
            <person name="Zeyara A."/>
            <person name="Al Malki A."/>
            <person name="Ali M."/>
        </authorList>
    </citation>
    <scope>NUCLEOTIDE SEQUENCE [LARGE SCALE GENOMIC DNA]</scope>
    <source>
        <strain evidence="2 3">INB8</strain>
    </source>
</reference>
<gene>
    <name evidence="2" type="ORF">HW423_08860</name>
</gene>
<keyword evidence="3" id="KW-1185">Reference proteome</keyword>
<accession>A0A839A8M9</accession>
<comment type="caution">
    <text evidence="2">The sequence shown here is derived from an EMBL/GenBank/DDBJ whole genome shotgun (WGS) entry which is preliminary data.</text>
</comment>
<protein>
    <submittedName>
        <fullName evidence="2">YdcF family protein</fullName>
    </submittedName>
</protein>
<dbReference type="InterPro" id="IPR003848">
    <property type="entry name" value="DUF218"/>
</dbReference>
<dbReference type="InterPro" id="IPR051599">
    <property type="entry name" value="Cell_Envelope_Assoc"/>
</dbReference>
<dbReference type="GO" id="GO:0000270">
    <property type="term" value="P:peptidoglycan metabolic process"/>
    <property type="evidence" value="ECO:0007669"/>
    <property type="project" value="TreeGrafter"/>
</dbReference>
<dbReference type="PANTHER" id="PTHR30336">
    <property type="entry name" value="INNER MEMBRANE PROTEIN, PROBABLE PERMEASE"/>
    <property type="match status" value="1"/>
</dbReference>
<dbReference type="Gene3D" id="3.40.50.620">
    <property type="entry name" value="HUPs"/>
    <property type="match status" value="1"/>
</dbReference>
<evidence type="ECO:0000313" key="3">
    <source>
        <dbReference type="Proteomes" id="UP000571018"/>
    </source>
</evidence>
<dbReference type="Proteomes" id="UP000571018">
    <property type="component" value="Unassembled WGS sequence"/>
</dbReference>
<organism evidence="2 3">
    <name type="scientific">Ruoffia halotolerans</name>
    <dbReference type="NCBI Taxonomy" id="2748684"/>
    <lineage>
        <taxon>Bacteria</taxon>
        <taxon>Bacillati</taxon>
        <taxon>Bacillota</taxon>
        <taxon>Bacilli</taxon>
        <taxon>Lactobacillales</taxon>
        <taxon>Aerococcaceae</taxon>
        <taxon>Ruoffia</taxon>
    </lineage>
</organism>
<feature type="domain" description="DUF218" evidence="1">
    <location>
        <begin position="2"/>
        <end position="84"/>
    </location>
</feature>
<dbReference type="GO" id="GO:0043164">
    <property type="term" value="P:Gram-negative-bacterium-type cell wall biogenesis"/>
    <property type="evidence" value="ECO:0007669"/>
    <property type="project" value="TreeGrafter"/>
</dbReference>
<dbReference type="EMBL" id="JACAOA010000025">
    <property type="protein sequence ID" value="MBA5729895.1"/>
    <property type="molecule type" value="Genomic_DNA"/>
</dbReference>
<proteinExistence type="predicted"/>
<dbReference type="GO" id="GO:0005886">
    <property type="term" value="C:plasma membrane"/>
    <property type="evidence" value="ECO:0007669"/>
    <property type="project" value="TreeGrafter"/>
</dbReference>
<dbReference type="RefSeq" id="WP_218931559.1">
    <property type="nucleotide sequence ID" value="NZ_JACAOA010000025.1"/>
</dbReference>
<dbReference type="CDD" id="cd06259">
    <property type="entry name" value="YdcF-like"/>
    <property type="match status" value="1"/>
</dbReference>
<evidence type="ECO:0000313" key="2">
    <source>
        <dbReference type="EMBL" id="MBA5729895.1"/>
    </source>
</evidence>
<dbReference type="InterPro" id="IPR014729">
    <property type="entry name" value="Rossmann-like_a/b/a_fold"/>
</dbReference>
<dbReference type="Pfam" id="PF02698">
    <property type="entry name" value="DUF218"/>
    <property type="match status" value="1"/>
</dbReference>
<dbReference type="AlphaFoldDB" id="A0A839A8M9"/>
<sequence length="87" mass="9595">MVVGAGLDGRRVTPLLASRVNKAIELYRKKLGIKLIMTGGQGEDEVVTEASAMTSYALERGVPEEVIILENQATNTEENILYIHRPR</sequence>
<dbReference type="PANTHER" id="PTHR30336:SF4">
    <property type="entry name" value="ENVELOPE BIOGENESIS FACTOR ELYC"/>
    <property type="match status" value="1"/>
</dbReference>